<dbReference type="NCBIfam" id="TIGR00640">
    <property type="entry name" value="acid_CoA_mut_C"/>
    <property type="match status" value="1"/>
</dbReference>
<dbReference type="Pfam" id="PF01642">
    <property type="entry name" value="MM_CoA_mutase"/>
    <property type="match status" value="1"/>
</dbReference>
<dbReference type="NCBIfam" id="NF006944">
    <property type="entry name" value="PRK09426.1"/>
    <property type="match status" value="1"/>
</dbReference>
<dbReference type="OrthoDB" id="198977at2759"/>
<dbReference type="Proteomes" id="UP000014760">
    <property type="component" value="Unassembled WGS sequence"/>
</dbReference>
<keyword evidence="14" id="KW-1185">Reference proteome</keyword>
<reference evidence="14" key="1">
    <citation type="submission" date="2012-12" db="EMBL/GenBank/DDBJ databases">
        <authorList>
            <person name="Hellsten U."/>
            <person name="Grimwood J."/>
            <person name="Chapman J.A."/>
            <person name="Shapiro H."/>
            <person name="Aerts A."/>
            <person name="Otillar R.P."/>
            <person name="Terry A.Y."/>
            <person name="Boore J.L."/>
            <person name="Simakov O."/>
            <person name="Marletaz F."/>
            <person name="Cho S.-J."/>
            <person name="Edsinger-Gonzales E."/>
            <person name="Havlak P."/>
            <person name="Kuo D.-H."/>
            <person name="Larsson T."/>
            <person name="Lv J."/>
            <person name="Arendt D."/>
            <person name="Savage R."/>
            <person name="Osoegawa K."/>
            <person name="de Jong P."/>
            <person name="Lindberg D.R."/>
            <person name="Seaver E.C."/>
            <person name="Weisblat D.A."/>
            <person name="Putnam N.H."/>
            <person name="Grigoriev I.V."/>
            <person name="Rokhsar D.S."/>
        </authorList>
    </citation>
    <scope>NUCLEOTIDE SEQUENCE</scope>
    <source>
        <strain evidence="14">I ESC-2004</strain>
    </source>
</reference>
<keyword evidence="8" id="KW-0496">Mitochondrion</keyword>
<dbReference type="InterPro" id="IPR006158">
    <property type="entry name" value="Cobalamin-bd"/>
</dbReference>
<dbReference type="GO" id="GO:0019678">
    <property type="term" value="P:propionate metabolic process, methylmalonyl pathway"/>
    <property type="evidence" value="ECO:0007669"/>
    <property type="project" value="TreeGrafter"/>
</dbReference>
<dbReference type="HOGENOM" id="CLU_009523_3_1_1"/>
<evidence type="ECO:0000256" key="1">
    <source>
        <dbReference type="ARBA" id="ARBA00001922"/>
    </source>
</evidence>
<comment type="similarity">
    <text evidence="3">Belongs to the methylmalonyl-CoA mutase family.</text>
</comment>
<evidence type="ECO:0000313" key="13">
    <source>
        <dbReference type="EnsemblMetazoa" id="CapteP165258"/>
    </source>
</evidence>
<keyword evidence="7" id="KW-0809">Transit peptide</keyword>
<dbReference type="EnsemblMetazoa" id="CapteT165258">
    <property type="protein sequence ID" value="CapteP165258"/>
    <property type="gene ID" value="CapteG165258"/>
</dbReference>
<dbReference type="OMA" id="IQEETHI"/>
<dbReference type="PANTHER" id="PTHR48101:SF4">
    <property type="entry name" value="METHYLMALONYL-COA MUTASE, MITOCHONDRIAL"/>
    <property type="match status" value="1"/>
</dbReference>
<keyword evidence="6" id="KW-0479">Metal-binding</keyword>
<dbReference type="EC" id="5.4.99.2" evidence="4"/>
<dbReference type="GO" id="GO:0031419">
    <property type="term" value="F:cobalamin binding"/>
    <property type="evidence" value="ECO:0007669"/>
    <property type="project" value="UniProtKB-KW"/>
</dbReference>
<evidence type="ECO:0000256" key="10">
    <source>
        <dbReference type="ARBA" id="ARBA00023285"/>
    </source>
</evidence>
<organism evidence="12">
    <name type="scientific">Capitella teleta</name>
    <name type="common">Polychaete worm</name>
    <dbReference type="NCBI Taxonomy" id="283909"/>
    <lineage>
        <taxon>Eukaryota</taxon>
        <taxon>Metazoa</taxon>
        <taxon>Spiralia</taxon>
        <taxon>Lophotrochozoa</taxon>
        <taxon>Annelida</taxon>
        <taxon>Polychaeta</taxon>
        <taxon>Sedentaria</taxon>
        <taxon>Scolecida</taxon>
        <taxon>Capitellidae</taxon>
        <taxon>Capitella</taxon>
    </lineage>
</organism>
<dbReference type="Gene3D" id="3.40.50.280">
    <property type="entry name" value="Cobalamin-binding domain"/>
    <property type="match status" value="1"/>
</dbReference>
<comment type="subcellular location">
    <subcellularLocation>
        <location evidence="2">Mitochondrion matrix</location>
    </subcellularLocation>
</comment>
<evidence type="ECO:0000256" key="9">
    <source>
        <dbReference type="ARBA" id="ARBA00023235"/>
    </source>
</evidence>
<dbReference type="InterPro" id="IPR006099">
    <property type="entry name" value="MeMalonylCoA_mutase_a/b_cat"/>
</dbReference>
<dbReference type="EMBL" id="KB310013">
    <property type="protein sequence ID" value="ELT92732.1"/>
    <property type="molecule type" value="Genomic_DNA"/>
</dbReference>
<dbReference type="GO" id="GO:0005759">
    <property type="term" value="C:mitochondrial matrix"/>
    <property type="evidence" value="ECO:0007669"/>
    <property type="project" value="UniProtKB-SubCell"/>
</dbReference>
<proteinExistence type="inferred from homology"/>
<reference evidence="13" key="3">
    <citation type="submission" date="2015-06" db="UniProtKB">
        <authorList>
            <consortium name="EnsemblMetazoa"/>
        </authorList>
    </citation>
    <scope>IDENTIFICATION</scope>
</reference>
<feature type="domain" description="B12-binding" evidence="11">
    <location>
        <begin position="615"/>
        <end position="747"/>
    </location>
</feature>
<keyword evidence="9" id="KW-0413">Isomerase</keyword>
<dbReference type="CDD" id="cd03679">
    <property type="entry name" value="MM_CoA_mutase_alpha_like"/>
    <property type="match status" value="1"/>
</dbReference>
<accession>R7TGX2</accession>
<evidence type="ECO:0000256" key="2">
    <source>
        <dbReference type="ARBA" id="ARBA00004305"/>
    </source>
</evidence>
<evidence type="ECO:0000313" key="12">
    <source>
        <dbReference type="EMBL" id="ELT92732.1"/>
    </source>
</evidence>
<name>R7TGX2_CAPTE</name>
<evidence type="ECO:0000256" key="6">
    <source>
        <dbReference type="ARBA" id="ARBA00022723"/>
    </source>
</evidence>
<dbReference type="Gene3D" id="3.20.20.240">
    <property type="entry name" value="Methylmalonyl-CoA mutase"/>
    <property type="match status" value="1"/>
</dbReference>
<dbReference type="InterPro" id="IPR006159">
    <property type="entry name" value="Acid_CoA_mut_C"/>
</dbReference>
<evidence type="ECO:0000256" key="3">
    <source>
        <dbReference type="ARBA" id="ARBA00008465"/>
    </source>
</evidence>
<dbReference type="InterPro" id="IPR006098">
    <property type="entry name" value="MMCoA_mutase_a_cat"/>
</dbReference>
<dbReference type="InterPro" id="IPR016176">
    <property type="entry name" value="Cbl-dep_enz_cat"/>
</dbReference>
<comment type="cofactor">
    <cofactor evidence="1">
        <name>adenosylcob(III)alamin</name>
        <dbReference type="ChEBI" id="CHEBI:18408"/>
    </cofactor>
</comment>
<dbReference type="AlphaFoldDB" id="R7TGX2"/>
<evidence type="ECO:0000256" key="8">
    <source>
        <dbReference type="ARBA" id="ARBA00023128"/>
    </source>
</evidence>
<sequence length="751" mass="81881">MLRVAPMLRCGAQGSALKLGLPAVSTTSVRHKSIRDLHPEWNVLAKKQLKGAEPKEKLTWHTPEGISINPLYTKRDIQAIEEEIPGAYPFTRGPYPTMYTHRPWTIRQYAGFSTVEESNTFYKANIKAGQQGLSVAFDLATHRGYDSDNPRVLGDVGMAGVAIDSVEDMKLLFDSIPLSKLSTSMTMNGAVLPVLAMFIVAAEEQGAKQAELAGTIQNDILKEFMVRNTYIFPPAPSMKIIGDIFEYTSKASNMPKFNSISISGYHMQEAGADAVLELAFTLADGLEYCRTGVNAGLDIDAFAPRLSFFWGIGMNFYMEIAKLRAARRLWATLIKKNFHAKKEKSLILRCHSQTSGWSLTEQDPYNNIVRTTVEAMAAVFGGTQSLHTNSFDEALGLPTQFSSRIARNTQIILQEESGIPKVADPWGGSYMMENLTYEIYKSALKVINEIEEMGGMAKAVAAGMPKLRIEECAARRQARIDSNSEVIVGVNKHKLETEDPIEVRAIDNTAVRDQQIARLASIRATRDSAKYDAAIAAIKKCCETGDGNLLALGIDAARARASVGEITDAMETVFGRYVASDRMVSGAYKSEYGDADDMSSVMAKIDEFVAQEGRRPRILVAKVGQDGHDRGGKVIATGFADMGFDVDIGPLFATPAEAAQQAIDADVHVVGVSSLAAGHKTLVPEMIKELTRMGRPDILVVAGGVIPPQDYDFLFDAGVAEVFGPGTRIPDAAMKIIDHITERSNKRSSAA</sequence>
<reference evidence="12 14" key="2">
    <citation type="journal article" date="2013" name="Nature">
        <title>Insights into bilaterian evolution from three spiralian genomes.</title>
        <authorList>
            <person name="Simakov O."/>
            <person name="Marletaz F."/>
            <person name="Cho S.J."/>
            <person name="Edsinger-Gonzales E."/>
            <person name="Havlak P."/>
            <person name="Hellsten U."/>
            <person name="Kuo D.H."/>
            <person name="Larsson T."/>
            <person name="Lv J."/>
            <person name="Arendt D."/>
            <person name="Savage R."/>
            <person name="Osoegawa K."/>
            <person name="de Jong P."/>
            <person name="Grimwood J."/>
            <person name="Chapman J.A."/>
            <person name="Shapiro H."/>
            <person name="Aerts A."/>
            <person name="Otillar R.P."/>
            <person name="Terry A.Y."/>
            <person name="Boore J.L."/>
            <person name="Grigoriev I.V."/>
            <person name="Lindberg D.R."/>
            <person name="Seaver E.C."/>
            <person name="Weisblat D.A."/>
            <person name="Putnam N.H."/>
            <person name="Rokhsar D.S."/>
        </authorList>
    </citation>
    <scope>NUCLEOTIDE SEQUENCE</scope>
    <source>
        <strain evidence="12 14">I ESC-2004</strain>
    </source>
</reference>
<dbReference type="SUPFAM" id="SSF51703">
    <property type="entry name" value="Cobalamin (vitamin B12)-dependent enzymes"/>
    <property type="match status" value="1"/>
</dbReference>
<dbReference type="PANTHER" id="PTHR48101">
    <property type="entry name" value="METHYLMALONYL-COA MUTASE, MITOCHONDRIAL-RELATED"/>
    <property type="match status" value="1"/>
</dbReference>
<dbReference type="Pfam" id="PF02310">
    <property type="entry name" value="B12-binding"/>
    <property type="match status" value="1"/>
</dbReference>
<dbReference type="PROSITE" id="PS00544">
    <property type="entry name" value="METMALONYL_COA_MUTASE"/>
    <property type="match status" value="1"/>
</dbReference>
<keyword evidence="5" id="KW-0846">Cobalamin</keyword>
<evidence type="ECO:0000256" key="4">
    <source>
        <dbReference type="ARBA" id="ARBA00012398"/>
    </source>
</evidence>
<dbReference type="InterPro" id="IPR036724">
    <property type="entry name" value="Cobalamin-bd_sf"/>
</dbReference>
<dbReference type="STRING" id="283909.R7TGX2"/>
<protein>
    <recommendedName>
        <fullName evidence="4">methylmalonyl-CoA mutase</fullName>
        <ecNumber evidence="4">5.4.99.2</ecNumber>
    </recommendedName>
</protein>
<dbReference type="NCBIfam" id="TIGR00641">
    <property type="entry name" value="acid_CoA_mut_N"/>
    <property type="match status" value="1"/>
</dbReference>
<dbReference type="InterPro" id="IPR058549">
    <property type="entry name" value="MeMalonylCoA_mutase_a/b_site"/>
</dbReference>
<evidence type="ECO:0000259" key="11">
    <source>
        <dbReference type="PROSITE" id="PS51332"/>
    </source>
</evidence>
<dbReference type="PROSITE" id="PS51332">
    <property type="entry name" value="B12_BINDING"/>
    <property type="match status" value="1"/>
</dbReference>
<dbReference type="SUPFAM" id="SSF52242">
    <property type="entry name" value="Cobalamin (vitamin B12)-binding domain"/>
    <property type="match status" value="1"/>
</dbReference>
<evidence type="ECO:0000313" key="14">
    <source>
        <dbReference type="Proteomes" id="UP000014760"/>
    </source>
</evidence>
<dbReference type="FunFam" id="3.20.20.240:FF:000002">
    <property type="entry name" value="Methylmalonyl-CoA mutase, mitochondrial"/>
    <property type="match status" value="1"/>
</dbReference>
<gene>
    <name evidence="12" type="ORF">CAPTEDRAFT_165258</name>
</gene>
<evidence type="ECO:0000256" key="5">
    <source>
        <dbReference type="ARBA" id="ARBA00022628"/>
    </source>
</evidence>
<dbReference type="CDD" id="cd02071">
    <property type="entry name" value="MM_CoA_mut_B12_BD"/>
    <property type="match status" value="1"/>
</dbReference>
<evidence type="ECO:0000256" key="7">
    <source>
        <dbReference type="ARBA" id="ARBA00022946"/>
    </source>
</evidence>
<dbReference type="EMBL" id="AMQN01013176">
    <property type="status" value="NOT_ANNOTATED_CDS"/>
    <property type="molecule type" value="Genomic_DNA"/>
</dbReference>
<dbReference type="GO" id="GO:0046872">
    <property type="term" value="F:metal ion binding"/>
    <property type="evidence" value="ECO:0007669"/>
    <property type="project" value="UniProtKB-KW"/>
</dbReference>
<dbReference type="FunFam" id="3.40.50.280:FF:000002">
    <property type="entry name" value="Methylmalonyl-CoA mutase, mitochondrial"/>
    <property type="match status" value="1"/>
</dbReference>
<keyword evidence="10" id="KW-0170">Cobalt</keyword>
<dbReference type="GO" id="GO:0004494">
    <property type="term" value="F:methylmalonyl-CoA mutase activity"/>
    <property type="evidence" value="ECO:0007669"/>
    <property type="project" value="UniProtKB-EC"/>
</dbReference>